<name>A0A2K1QNW4_9PEZI</name>
<dbReference type="OrthoDB" id="10018191at2759"/>
<dbReference type="InParanoid" id="A0A2K1QNW4"/>
<accession>A0A2K1QNW4</accession>
<reference evidence="1 2" key="1">
    <citation type="submission" date="2017-06" db="EMBL/GenBank/DDBJ databases">
        <title>Draft genome sequence of a variant of Elsinoe murrayae.</title>
        <authorList>
            <person name="Cheng Q."/>
        </authorList>
    </citation>
    <scope>NUCLEOTIDE SEQUENCE [LARGE SCALE GENOMIC DNA]</scope>
    <source>
        <strain evidence="1 2">CQ-2017a</strain>
    </source>
</reference>
<dbReference type="EMBL" id="NKHZ01000055">
    <property type="protein sequence ID" value="PNS16807.1"/>
    <property type="molecule type" value="Genomic_DNA"/>
</dbReference>
<protein>
    <submittedName>
        <fullName evidence="1">Uncharacterized protein</fullName>
    </submittedName>
</protein>
<sequence length="237" mass="26659">MGRVCSIERVSAGMTVTLGADFVKSIEQSLHHWENLWRGNPSAQKTPTRLGDPLMADCLSLLGSSYYHLYLGDELQVLKRLASNADISFLLPDVKQPSLALKAVKYAASSWLVRAKMGIAHLQRTAALEYGGHVLVTAYEGALILSWWLTKRSDPHHHFTLPDEYADDVAALDEIFRDVLAEIEEQGIFDRMNVTPVGTVPLRFYRKLMVPWVWGYSSTIGERLDHFSQRVIELSST</sequence>
<dbReference type="Proteomes" id="UP000243797">
    <property type="component" value="Unassembled WGS sequence"/>
</dbReference>
<evidence type="ECO:0000313" key="1">
    <source>
        <dbReference type="EMBL" id="PNS16807.1"/>
    </source>
</evidence>
<organism evidence="1 2">
    <name type="scientific">Sphaceloma murrayae</name>
    <dbReference type="NCBI Taxonomy" id="2082308"/>
    <lineage>
        <taxon>Eukaryota</taxon>
        <taxon>Fungi</taxon>
        <taxon>Dikarya</taxon>
        <taxon>Ascomycota</taxon>
        <taxon>Pezizomycotina</taxon>
        <taxon>Dothideomycetes</taxon>
        <taxon>Dothideomycetidae</taxon>
        <taxon>Myriangiales</taxon>
        <taxon>Elsinoaceae</taxon>
        <taxon>Sphaceloma</taxon>
    </lineage>
</organism>
<dbReference type="STRING" id="2082308.A0A2K1QNW4"/>
<proteinExistence type="predicted"/>
<gene>
    <name evidence="1" type="ORF">CAC42_4771</name>
</gene>
<dbReference type="AlphaFoldDB" id="A0A2K1QNW4"/>
<comment type="caution">
    <text evidence="1">The sequence shown here is derived from an EMBL/GenBank/DDBJ whole genome shotgun (WGS) entry which is preliminary data.</text>
</comment>
<evidence type="ECO:0000313" key="2">
    <source>
        <dbReference type="Proteomes" id="UP000243797"/>
    </source>
</evidence>
<keyword evidence="2" id="KW-1185">Reference proteome</keyword>